<dbReference type="Proteomes" id="UP000030689">
    <property type="component" value="Unassembled WGS sequence"/>
</dbReference>
<protein>
    <recommendedName>
        <fullName evidence="2">Ubiquitin-like domain-containing protein</fullName>
    </recommendedName>
</protein>
<name>V4MLT5_EUTSA</name>
<dbReference type="InterPro" id="IPR029071">
    <property type="entry name" value="Ubiquitin-like_domsf"/>
</dbReference>
<dbReference type="STRING" id="72664.V4MLT5"/>
<dbReference type="AlphaFoldDB" id="V4MLT5"/>
<feature type="domain" description="Ubiquitin-like" evidence="2">
    <location>
        <begin position="21"/>
        <end position="100"/>
    </location>
</feature>
<organism evidence="3 4">
    <name type="scientific">Eutrema salsugineum</name>
    <name type="common">Saltwater cress</name>
    <name type="synonym">Sisymbrium salsugineum</name>
    <dbReference type="NCBI Taxonomy" id="72664"/>
    <lineage>
        <taxon>Eukaryota</taxon>
        <taxon>Viridiplantae</taxon>
        <taxon>Streptophyta</taxon>
        <taxon>Embryophyta</taxon>
        <taxon>Tracheophyta</taxon>
        <taxon>Spermatophyta</taxon>
        <taxon>Magnoliopsida</taxon>
        <taxon>eudicotyledons</taxon>
        <taxon>Gunneridae</taxon>
        <taxon>Pentapetalae</taxon>
        <taxon>rosids</taxon>
        <taxon>malvids</taxon>
        <taxon>Brassicales</taxon>
        <taxon>Brassicaceae</taxon>
        <taxon>Eutremeae</taxon>
        <taxon>Eutrema</taxon>
    </lineage>
</organism>
<dbReference type="Gene3D" id="3.10.20.90">
    <property type="entry name" value="Phosphatidylinositol 3-kinase Catalytic Subunit, Chain A, domain 1"/>
    <property type="match status" value="1"/>
</dbReference>
<accession>V4MLT5</accession>
<dbReference type="KEGG" id="eus:EUTSA_v10005530mg"/>
<dbReference type="InterPro" id="IPR000626">
    <property type="entry name" value="Ubiquitin-like_dom"/>
</dbReference>
<dbReference type="InterPro" id="IPR022617">
    <property type="entry name" value="Rad60/SUMO-like_dom"/>
</dbReference>
<keyword evidence="4" id="KW-1185">Reference proteome</keyword>
<sequence length="102" mass="11591">MSTMSKSNEVEKNAKVGSASTHVTLKVKGQDEKELRVFRMRRNAAMRKVMNCYSEVRGVEYNTYVFLLEDGSRIREESTPDELEIKDGDQIDAMLHQDGGFG</sequence>
<reference evidence="3 4" key="1">
    <citation type="journal article" date="2013" name="Front. Plant Sci.">
        <title>The Reference Genome of the Halophytic Plant Eutrema salsugineum.</title>
        <authorList>
            <person name="Yang R."/>
            <person name="Jarvis D.E."/>
            <person name="Chen H."/>
            <person name="Beilstein M.A."/>
            <person name="Grimwood J."/>
            <person name="Jenkins J."/>
            <person name="Shu S."/>
            <person name="Prochnik S."/>
            <person name="Xin M."/>
            <person name="Ma C."/>
            <person name="Schmutz J."/>
            <person name="Wing R.A."/>
            <person name="Mitchell-Olds T."/>
            <person name="Schumaker K.S."/>
            <person name="Wang X."/>
        </authorList>
    </citation>
    <scope>NUCLEOTIDE SEQUENCE [LARGE SCALE GENOMIC DNA]</scope>
</reference>
<evidence type="ECO:0000313" key="4">
    <source>
        <dbReference type="Proteomes" id="UP000030689"/>
    </source>
</evidence>
<dbReference type="eggNOG" id="KOG1769">
    <property type="taxonomic scope" value="Eukaryota"/>
</dbReference>
<gene>
    <name evidence="3" type="ORF">EUTSA_v10005530mg</name>
</gene>
<dbReference type="PROSITE" id="PS50053">
    <property type="entry name" value="UBIQUITIN_2"/>
    <property type="match status" value="1"/>
</dbReference>
<dbReference type="SUPFAM" id="SSF54236">
    <property type="entry name" value="Ubiquitin-like"/>
    <property type="match status" value="1"/>
</dbReference>
<evidence type="ECO:0000256" key="1">
    <source>
        <dbReference type="SAM" id="MobiDB-lite"/>
    </source>
</evidence>
<dbReference type="PANTHER" id="PTHR10562">
    <property type="entry name" value="SMALL UBIQUITIN-RELATED MODIFIER"/>
    <property type="match status" value="1"/>
</dbReference>
<dbReference type="OMA" id="IREYHTL"/>
<proteinExistence type="predicted"/>
<dbReference type="Gramene" id="ESQ32431">
    <property type="protein sequence ID" value="ESQ32431"/>
    <property type="gene ID" value="EUTSA_v10005530mg"/>
</dbReference>
<dbReference type="OrthoDB" id="442921at2759"/>
<evidence type="ECO:0000259" key="2">
    <source>
        <dbReference type="PROSITE" id="PS50053"/>
    </source>
</evidence>
<feature type="region of interest" description="Disordered" evidence="1">
    <location>
        <begin position="1"/>
        <end position="25"/>
    </location>
</feature>
<dbReference type="Pfam" id="PF11976">
    <property type="entry name" value="Rad60-SLD"/>
    <property type="match status" value="1"/>
</dbReference>
<evidence type="ECO:0000313" key="3">
    <source>
        <dbReference type="EMBL" id="ESQ32431.1"/>
    </source>
</evidence>
<dbReference type="EMBL" id="KI517748">
    <property type="protein sequence ID" value="ESQ32431.1"/>
    <property type="molecule type" value="Genomic_DNA"/>
</dbReference>